<dbReference type="GO" id="GO:0005524">
    <property type="term" value="F:ATP binding"/>
    <property type="evidence" value="ECO:0007669"/>
    <property type="project" value="UniProtKB-UniRule"/>
</dbReference>
<dbReference type="GO" id="GO:0030261">
    <property type="term" value="P:chromosome condensation"/>
    <property type="evidence" value="ECO:0007669"/>
    <property type="project" value="InterPro"/>
</dbReference>
<feature type="binding site" evidence="6">
    <location>
        <begin position="32"/>
        <end position="39"/>
    </location>
    <ligand>
        <name>ATP</name>
        <dbReference type="ChEBI" id="CHEBI:30616"/>
    </ligand>
</feature>
<evidence type="ECO:0000256" key="4">
    <source>
        <dbReference type="ARBA" id="ARBA00023054"/>
    </source>
</evidence>
<dbReference type="GO" id="GO:0016887">
    <property type="term" value="F:ATP hydrolysis activity"/>
    <property type="evidence" value="ECO:0007669"/>
    <property type="project" value="InterPro"/>
</dbReference>
<comment type="subunit">
    <text evidence="6">Homodimer.</text>
</comment>
<evidence type="ECO:0000313" key="8">
    <source>
        <dbReference type="EMBL" id="HIV61686.1"/>
    </source>
</evidence>
<feature type="domain" description="SMC hinge" evidence="7">
    <location>
        <begin position="523"/>
        <end position="639"/>
    </location>
</feature>
<feature type="coiled-coil region" evidence="6">
    <location>
        <begin position="167"/>
        <end position="225"/>
    </location>
</feature>
<dbReference type="SUPFAM" id="SSF52540">
    <property type="entry name" value="P-loop containing nucleoside triphosphate hydrolases"/>
    <property type="match status" value="1"/>
</dbReference>
<dbReference type="Gene3D" id="3.40.50.300">
    <property type="entry name" value="P-loop containing nucleotide triphosphate hydrolases"/>
    <property type="match status" value="2"/>
</dbReference>
<keyword evidence="5 6" id="KW-0238">DNA-binding</keyword>
<keyword evidence="2 6" id="KW-0547">Nucleotide-binding</keyword>
<organism evidence="8 9">
    <name type="scientific">Candidatus Butyricicoccus avistercoris</name>
    <dbReference type="NCBI Taxonomy" id="2838518"/>
    <lineage>
        <taxon>Bacteria</taxon>
        <taxon>Bacillati</taxon>
        <taxon>Bacillota</taxon>
        <taxon>Clostridia</taxon>
        <taxon>Eubacteriales</taxon>
        <taxon>Butyricicoccaceae</taxon>
        <taxon>Butyricicoccus</taxon>
    </lineage>
</organism>
<evidence type="ECO:0000313" key="9">
    <source>
        <dbReference type="Proteomes" id="UP000886808"/>
    </source>
</evidence>
<feature type="coiled-coil region" evidence="6">
    <location>
        <begin position="283"/>
        <end position="373"/>
    </location>
</feature>
<comment type="subcellular location">
    <subcellularLocation>
        <location evidence="6">Cytoplasm</location>
    </subcellularLocation>
</comment>
<feature type="coiled-coil region" evidence="6">
    <location>
        <begin position="680"/>
        <end position="745"/>
    </location>
</feature>
<keyword evidence="4 6" id="KW-0175">Coiled coil</keyword>
<dbReference type="Gene3D" id="6.10.140.1720">
    <property type="match status" value="1"/>
</dbReference>
<dbReference type="Pfam" id="PF06470">
    <property type="entry name" value="SMC_hinge"/>
    <property type="match status" value="1"/>
</dbReference>
<dbReference type="SMART" id="SM00968">
    <property type="entry name" value="SMC_hinge"/>
    <property type="match status" value="1"/>
</dbReference>
<dbReference type="InterPro" id="IPR024704">
    <property type="entry name" value="SMC"/>
</dbReference>
<comment type="similarity">
    <text evidence="6">Belongs to the SMC family.</text>
</comment>
<dbReference type="GO" id="GO:0007059">
    <property type="term" value="P:chromosome segregation"/>
    <property type="evidence" value="ECO:0007669"/>
    <property type="project" value="UniProtKB-UniRule"/>
</dbReference>
<evidence type="ECO:0000256" key="3">
    <source>
        <dbReference type="ARBA" id="ARBA00022840"/>
    </source>
</evidence>
<keyword evidence="1 6" id="KW-0963">Cytoplasm</keyword>
<proteinExistence type="inferred from homology"/>
<dbReference type="InterPro" id="IPR036277">
    <property type="entry name" value="SMC_hinge_sf"/>
</dbReference>
<accession>A0A9D1PGH6</accession>
<evidence type="ECO:0000256" key="1">
    <source>
        <dbReference type="ARBA" id="ARBA00022490"/>
    </source>
</evidence>
<dbReference type="GO" id="GO:0005694">
    <property type="term" value="C:chromosome"/>
    <property type="evidence" value="ECO:0007669"/>
    <property type="project" value="InterPro"/>
</dbReference>
<dbReference type="Pfam" id="PF02463">
    <property type="entry name" value="SMC_N"/>
    <property type="match status" value="2"/>
</dbReference>
<dbReference type="InterPro" id="IPR011890">
    <property type="entry name" value="SMC_prok"/>
</dbReference>
<dbReference type="Gene3D" id="3.30.70.1620">
    <property type="match status" value="1"/>
</dbReference>
<dbReference type="AlphaFoldDB" id="A0A9D1PGH6"/>
<feature type="coiled-coil region" evidence="6">
    <location>
        <begin position="771"/>
        <end position="939"/>
    </location>
</feature>
<dbReference type="Gene3D" id="1.20.1060.20">
    <property type="match status" value="1"/>
</dbReference>
<protein>
    <recommendedName>
        <fullName evidence="6">Chromosome partition protein Smc</fullName>
    </recommendedName>
</protein>
<dbReference type="InterPro" id="IPR027417">
    <property type="entry name" value="P-loop_NTPase"/>
</dbReference>
<name>A0A9D1PGH6_9FIRM</name>
<dbReference type="GO" id="GO:0005737">
    <property type="term" value="C:cytoplasm"/>
    <property type="evidence" value="ECO:0007669"/>
    <property type="project" value="UniProtKB-SubCell"/>
</dbReference>
<dbReference type="PIRSF" id="PIRSF005719">
    <property type="entry name" value="SMC"/>
    <property type="match status" value="1"/>
</dbReference>
<sequence>MILKSLLLQGFKSFPDKTEIRFSGGMTAIVGPNGSGKSNISDALRWVLGEQSSRMLRGAKMEDVIFGGTSKRAPLGFAEVSLILDNSTGIFQSEHTEIMVTRRYYRSGESEYYLNKKHCRLKDIHELFMDTGLGREGYSIIGQGRIDEILSLKSEDRREVFEEAAGITKFRYRKEEAQKKLAETEENLVRIRDIYSELEAQTKPLEKQAQKAKQYLALRDELRELEVTLWLLELEDIKKTQSEGTEKLEICQKQLDDTRKLVSDLYEQTETISSKIHKTDIDADEIRRLLREEEQKNAQRQSEIAVLKANIQNARQNIERTKQDEQKRIEQQNALKTQKSERHEHCNKLEQNQIKLEKDIALAEQTIQTQKQKKIEFISERDKIQDKIAVLDAENFNVSMKLTAAKAALEGMSGRTDNIDKETQNVQDQLEREKQIQSAYESKYIDCQNRIYELEKLTHDKEQEVKSTNERFLQLQKQYNELSSKSTDCQNRLKMLREMQKDYEGFSRAVKLIMKRSQSGQAEGIRGPVSSLIGTEPDYVVAIETALGAAASNIVVENSNHAKQAINFLKNNDGGRATFLPIDTIKPSSLKETGFENMNGCLGTADSLVQCAGEYRNIIKNLLARTVIVKDLDCAMQIAKAYQYRFRIVTLDGQMLQAGGAMTGGSVSKTTGTLARADTLRQLEQNGIDIKKQLDITKEKITQTETELKTVKAQLESYINEKQELREEQTRLDALKNQHKTMLERVNEQFNSLSLEQTDISKAKQGYENTILQYENVQKELLSKLDNLKKEYQNALNAIAECENIVTEQETKLITFRTNMAQNNAEITSEKRAISDLENLSSEMIEGLEQIKHAYSEFEKQINEYNNKISELIESENKNTEKELRNKIQDIAQIRLRLESEKTETEKRIQRTNEELLALERENARLTAQNMQVDEKKQQILDKMWEQYELTPTSAEKYKITVENVSSANRKMLDLRDKMRELGNVNLDAVEQYKTIMERFTFLGEQKQDLEHAQNELYSVIDELTNNMSKVFETEFEKLNTYFGETFKEIFGGGTAELKLQDKKDILNCGIDILVCPPGKAVKTITLLSGGEKAFVAISLYFAILKLRPTPFTVLDEIEAALDDVNVARFAEYVKRLSDKIQFIVITHRRGTMEKSDMLYGVTMQERGVSRLLMLNLAEAEKKFSGEIK</sequence>
<dbReference type="CDD" id="cd03278">
    <property type="entry name" value="ABC_SMC_barmotin"/>
    <property type="match status" value="2"/>
</dbReference>
<dbReference type="EMBL" id="DXIE01000018">
    <property type="protein sequence ID" value="HIV61686.1"/>
    <property type="molecule type" value="Genomic_DNA"/>
</dbReference>
<reference evidence="8" key="1">
    <citation type="journal article" date="2021" name="PeerJ">
        <title>Extensive microbial diversity within the chicken gut microbiome revealed by metagenomics and culture.</title>
        <authorList>
            <person name="Gilroy R."/>
            <person name="Ravi A."/>
            <person name="Getino M."/>
            <person name="Pursley I."/>
            <person name="Horton D.L."/>
            <person name="Alikhan N.F."/>
            <person name="Baker D."/>
            <person name="Gharbi K."/>
            <person name="Hall N."/>
            <person name="Watson M."/>
            <person name="Adriaenssens E.M."/>
            <person name="Foster-Nyarko E."/>
            <person name="Jarju S."/>
            <person name="Secka A."/>
            <person name="Antonio M."/>
            <person name="Oren A."/>
            <person name="Chaudhuri R.R."/>
            <person name="La Ragione R."/>
            <person name="Hildebrand F."/>
            <person name="Pallen M.J."/>
        </authorList>
    </citation>
    <scope>NUCLEOTIDE SEQUENCE</scope>
    <source>
        <strain evidence="8">CHK193-4272</strain>
    </source>
</reference>
<comment type="function">
    <text evidence="6">Required for chromosome condensation and partitioning.</text>
</comment>
<dbReference type="FunFam" id="3.40.50.300:FF:000984">
    <property type="entry name" value="Chromosome partition protein Smc"/>
    <property type="match status" value="1"/>
</dbReference>
<evidence type="ECO:0000256" key="6">
    <source>
        <dbReference type="HAMAP-Rule" id="MF_01894"/>
    </source>
</evidence>
<evidence type="ECO:0000259" key="7">
    <source>
        <dbReference type="SMART" id="SM00968"/>
    </source>
</evidence>
<dbReference type="HAMAP" id="MF_01894">
    <property type="entry name" value="Smc_prok"/>
    <property type="match status" value="1"/>
</dbReference>
<dbReference type="InterPro" id="IPR010935">
    <property type="entry name" value="SMC_hinge"/>
</dbReference>
<gene>
    <name evidence="6 8" type="primary">smc</name>
    <name evidence="8" type="ORF">H9746_02400</name>
</gene>
<comment type="domain">
    <text evidence="6">Contains large globular domains required for ATP hydrolysis at each terminus and a third globular domain forming a flexible hinge near the middle of the molecule. These domains are separated by coiled-coil structures.</text>
</comment>
<dbReference type="InterPro" id="IPR003395">
    <property type="entry name" value="RecF/RecN/SMC_N"/>
</dbReference>
<reference evidence="8" key="2">
    <citation type="submission" date="2021-04" db="EMBL/GenBank/DDBJ databases">
        <authorList>
            <person name="Gilroy R."/>
        </authorList>
    </citation>
    <scope>NUCLEOTIDE SEQUENCE</scope>
    <source>
        <strain evidence="8">CHK193-4272</strain>
    </source>
</reference>
<dbReference type="SUPFAM" id="SSF75553">
    <property type="entry name" value="Smc hinge domain"/>
    <property type="match status" value="1"/>
</dbReference>
<evidence type="ECO:0000256" key="5">
    <source>
        <dbReference type="ARBA" id="ARBA00023125"/>
    </source>
</evidence>
<dbReference type="Proteomes" id="UP000886808">
    <property type="component" value="Unassembled WGS sequence"/>
</dbReference>
<keyword evidence="3 6" id="KW-0067">ATP-binding</keyword>
<dbReference type="GO" id="GO:0006260">
    <property type="term" value="P:DNA replication"/>
    <property type="evidence" value="ECO:0007669"/>
    <property type="project" value="UniProtKB-UniRule"/>
</dbReference>
<dbReference type="NCBIfam" id="TIGR02168">
    <property type="entry name" value="SMC_prok_B"/>
    <property type="match status" value="1"/>
</dbReference>
<evidence type="ECO:0000256" key="2">
    <source>
        <dbReference type="ARBA" id="ARBA00022741"/>
    </source>
</evidence>
<dbReference type="GO" id="GO:0003677">
    <property type="term" value="F:DNA binding"/>
    <property type="evidence" value="ECO:0007669"/>
    <property type="project" value="UniProtKB-UniRule"/>
</dbReference>
<comment type="caution">
    <text evidence="8">The sequence shown here is derived from an EMBL/GenBank/DDBJ whole genome shotgun (WGS) entry which is preliminary data.</text>
</comment>
<dbReference type="PANTHER" id="PTHR43977">
    <property type="entry name" value="STRUCTURAL MAINTENANCE OF CHROMOSOMES PROTEIN 3"/>
    <property type="match status" value="1"/>
</dbReference>
<dbReference type="GO" id="GO:0007062">
    <property type="term" value="P:sister chromatid cohesion"/>
    <property type="evidence" value="ECO:0007669"/>
    <property type="project" value="InterPro"/>
</dbReference>